<sequence>MLRADPDRPDPPRPSLDRVPELVDDARMSGSDATLTSTVAGTPSDALGRTCYRVVQEGLTNAAEHAQGADVRVGCPALRRCPGPIAPPGLRSLPA</sequence>
<keyword evidence="3" id="KW-1185">Reference proteome</keyword>
<name>A0ABN1UQW3_9ACTN</name>
<comment type="caution">
    <text evidence="2">The sequence shown here is derived from an EMBL/GenBank/DDBJ whole genome shotgun (WGS) entry which is preliminary data.</text>
</comment>
<organism evidence="2 3">
    <name type="scientific">Streptomyces hebeiensis</name>
    <dbReference type="NCBI Taxonomy" id="229486"/>
    <lineage>
        <taxon>Bacteria</taxon>
        <taxon>Bacillati</taxon>
        <taxon>Actinomycetota</taxon>
        <taxon>Actinomycetes</taxon>
        <taxon>Kitasatosporales</taxon>
        <taxon>Streptomycetaceae</taxon>
        <taxon>Streptomyces</taxon>
    </lineage>
</organism>
<evidence type="ECO:0000313" key="2">
    <source>
        <dbReference type="EMBL" id="GAA1162733.1"/>
    </source>
</evidence>
<evidence type="ECO:0008006" key="4">
    <source>
        <dbReference type="Google" id="ProtNLM"/>
    </source>
</evidence>
<evidence type="ECO:0000256" key="1">
    <source>
        <dbReference type="SAM" id="MobiDB-lite"/>
    </source>
</evidence>
<proteinExistence type="predicted"/>
<accession>A0ABN1UQW3</accession>
<protein>
    <recommendedName>
        <fullName evidence="4">Histidine kinase/HSP90-like ATPase domain-containing protein</fullName>
    </recommendedName>
</protein>
<dbReference type="InterPro" id="IPR036890">
    <property type="entry name" value="HATPase_C_sf"/>
</dbReference>
<dbReference type="Proteomes" id="UP001501371">
    <property type="component" value="Unassembled WGS sequence"/>
</dbReference>
<dbReference type="EMBL" id="BAAAKV010000013">
    <property type="protein sequence ID" value="GAA1162733.1"/>
    <property type="molecule type" value="Genomic_DNA"/>
</dbReference>
<evidence type="ECO:0000313" key="3">
    <source>
        <dbReference type="Proteomes" id="UP001501371"/>
    </source>
</evidence>
<feature type="region of interest" description="Disordered" evidence="1">
    <location>
        <begin position="1"/>
        <end position="21"/>
    </location>
</feature>
<reference evidence="2 3" key="1">
    <citation type="journal article" date="2019" name="Int. J. Syst. Evol. Microbiol.">
        <title>The Global Catalogue of Microorganisms (GCM) 10K type strain sequencing project: providing services to taxonomists for standard genome sequencing and annotation.</title>
        <authorList>
            <consortium name="The Broad Institute Genomics Platform"/>
            <consortium name="The Broad Institute Genome Sequencing Center for Infectious Disease"/>
            <person name="Wu L."/>
            <person name="Ma J."/>
        </authorList>
    </citation>
    <scope>NUCLEOTIDE SEQUENCE [LARGE SCALE GENOMIC DNA]</scope>
    <source>
        <strain evidence="2 3">JCM 12696</strain>
    </source>
</reference>
<dbReference type="Gene3D" id="3.30.565.10">
    <property type="entry name" value="Histidine kinase-like ATPase, C-terminal domain"/>
    <property type="match status" value="1"/>
</dbReference>
<gene>
    <name evidence="2" type="ORF">GCM10009654_19270</name>
</gene>